<proteinExistence type="predicted"/>
<dbReference type="InterPro" id="IPR051721">
    <property type="entry name" value="Biopterin_syn/organic_redct"/>
</dbReference>
<protein>
    <submittedName>
        <fullName evidence="5">SDR family oxidoreductase</fullName>
    </submittedName>
</protein>
<evidence type="ECO:0000256" key="2">
    <source>
        <dbReference type="ARBA" id="ARBA00022490"/>
    </source>
</evidence>
<evidence type="ECO:0000313" key="5">
    <source>
        <dbReference type="EMBL" id="MDC8756666.1"/>
    </source>
</evidence>
<dbReference type="PANTHER" id="PTHR44085:SF2">
    <property type="entry name" value="SEPIAPTERIN REDUCTASE"/>
    <property type="match status" value="1"/>
</dbReference>
<evidence type="ECO:0000313" key="6">
    <source>
        <dbReference type="Proteomes" id="UP001221208"/>
    </source>
</evidence>
<sequence length="248" mass="25393">MSMDKAIITGHSRGLGEALAETLLRRGFSVLAIARSGNAALAGRHAGLREVTLDLADTAALARWLADGELARFAQGASRIVLLNNAGQLGPVGAPGQQGAQAIARALAINVAAPIMLSDAFVAATQGCADRRIAHVSSGAGRNAYPGWSIYGAGKAALDLHARAVQLDAVAGLSIASIAPGVIDTGMQAEIRGASVAAFPQRARFEALKANNELASPADAGRSFVDYLLSDHFGRAACTDLRHPPAGQ</sequence>
<organism evidence="5 6">
    <name type="scientific">Janthinobacterium fluminis</name>
    <dbReference type="NCBI Taxonomy" id="2987524"/>
    <lineage>
        <taxon>Bacteria</taxon>
        <taxon>Pseudomonadati</taxon>
        <taxon>Pseudomonadota</taxon>
        <taxon>Betaproteobacteria</taxon>
        <taxon>Burkholderiales</taxon>
        <taxon>Oxalobacteraceae</taxon>
        <taxon>Janthinobacterium</taxon>
    </lineage>
</organism>
<accession>A0ABT5JVZ9</accession>
<keyword evidence="3" id="KW-0521">NADP</keyword>
<keyword evidence="4" id="KW-0560">Oxidoreductase</keyword>
<name>A0ABT5JVZ9_9BURK</name>
<dbReference type="Gene3D" id="3.40.50.720">
    <property type="entry name" value="NAD(P)-binding Rossmann-like Domain"/>
    <property type="match status" value="1"/>
</dbReference>
<dbReference type="EMBL" id="JAQQXR010000001">
    <property type="protein sequence ID" value="MDC8756666.1"/>
    <property type="molecule type" value="Genomic_DNA"/>
</dbReference>
<dbReference type="SUPFAM" id="SSF51735">
    <property type="entry name" value="NAD(P)-binding Rossmann-fold domains"/>
    <property type="match status" value="1"/>
</dbReference>
<keyword evidence="6" id="KW-1185">Reference proteome</keyword>
<dbReference type="PRINTS" id="PR00081">
    <property type="entry name" value="GDHRDH"/>
</dbReference>
<gene>
    <name evidence="5" type="ORF">OIK44_03575</name>
</gene>
<keyword evidence="2" id="KW-0963">Cytoplasm</keyword>
<evidence type="ECO:0000256" key="4">
    <source>
        <dbReference type="ARBA" id="ARBA00023002"/>
    </source>
</evidence>
<comment type="subcellular location">
    <subcellularLocation>
        <location evidence="1">Cytoplasm</location>
    </subcellularLocation>
</comment>
<reference evidence="5 6" key="1">
    <citation type="submission" date="2022-10" db="EMBL/GenBank/DDBJ databases">
        <title>Janthinobacterium sp. hw3 Genome sequencing.</title>
        <authorList>
            <person name="Park S."/>
        </authorList>
    </citation>
    <scope>NUCLEOTIDE SEQUENCE [LARGE SCALE GENOMIC DNA]</scope>
    <source>
        <strain evidence="6">hw3</strain>
    </source>
</reference>
<evidence type="ECO:0000256" key="1">
    <source>
        <dbReference type="ARBA" id="ARBA00004496"/>
    </source>
</evidence>
<comment type="caution">
    <text evidence="5">The sequence shown here is derived from an EMBL/GenBank/DDBJ whole genome shotgun (WGS) entry which is preliminary data.</text>
</comment>
<dbReference type="InterPro" id="IPR002347">
    <property type="entry name" value="SDR_fam"/>
</dbReference>
<dbReference type="NCBIfam" id="NF005436">
    <property type="entry name" value="PRK07023.1"/>
    <property type="match status" value="1"/>
</dbReference>
<dbReference type="InterPro" id="IPR036291">
    <property type="entry name" value="NAD(P)-bd_dom_sf"/>
</dbReference>
<dbReference type="Proteomes" id="UP001221208">
    <property type="component" value="Unassembled WGS sequence"/>
</dbReference>
<evidence type="ECO:0000256" key="3">
    <source>
        <dbReference type="ARBA" id="ARBA00022857"/>
    </source>
</evidence>
<dbReference type="Pfam" id="PF00106">
    <property type="entry name" value="adh_short"/>
    <property type="match status" value="1"/>
</dbReference>
<dbReference type="PANTHER" id="PTHR44085">
    <property type="entry name" value="SEPIAPTERIN REDUCTASE"/>
    <property type="match status" value="1"/>
</dbReference>